<feature type="chain" id="PRO_5020389709" evidence="2">
    <location>
        <begin position="26"/>
        <end position="114"/>
    </location>
</feature>
<accession>A0A4P9ZWQ5</accession>
<sequence>MHSIKSAAVLLAMAMAFSYLPSTAASLPYGESSPASQSIHVYRRMFSPNKLDTDLLRSNKGFNGNAQPPLKGNANPKPKIPMGKIPTSKFPSPIANDMKSTVDKIRTAKNSAKK</sequence>
<feature type="signal peptide" evidence="2">
    <location>
        <begin position="1"/>
        <end position="25"/>
    </location>
</feature>
<dbReference type="Proteomes" id="UP000268162">
    <property type="component" value="Unassembled WGS sequence"/>
</dbReference>
<evidence type="ECO:0000313" key="3">
    <source>
        <dbReference type="EMBL" id="RKP37768.1"/>
    </source>
</evidence>
<feature type="region of interest" description="Disordered" evidence="1">
    <location>
        <begin position="57"/>
        <end position="96"/>
    </location>
</feature>
<organism evidence="3 4">
    <name type="scientific">Dimargaris cristalligena</name>
    <dbReference type="NCBI Taxonomy" id="215637"/>
    <lineage>
        <taxon>Eukaryota</taxon>
        <taxon>Fungi</taxon>
        <taxon>Fungi incertae sedis</taxon>
        <taxon>Zoopagomycota</taxon>
        <taxon>Kickxellomycotina</taxon>
        <taxon>Dimargaritomycetes</taxon>
        <taxon>Dimargaritales</taxon>
        <taxon>Dimargaritaceae</taxon>
        <taxon>Dimargaris</taxon>
    </lineage>
</organism>
<evidence type="ECO:0000256" key="1">
    <source>
        <dbReference type="SAM" id="MobiDB-lite"/>
    </source>
</evidence>
<dbReference type="EMBL" id="ML002449">
    <property type="protein sequence ID" value="RKP37768.1"/>
    <property type="molecule type" value="Genomic_DNA"/>
</dbReference>
<reference evidence="4" key="1">
    <citation type="journal article" date="2018" name="Nat. Microbiol.">
        <title>Leveraging single-cell genomics to expand the fungal tree of life.</title>
        <authorList>
            <person name="Ahrendt S.R."/>
            <person name="Quandt C.A."/>
            <person name="Ciobanu D."/>
            <person name="Clum A."/>
            <person name="Salamov A."/>
            <person name="Andreopoulos B."/>
            <person name="Cheng J.F."/>
            <person name="Woyke T."/>
            <person name="Pelin A."/>
            <person name="Henrissat B."/>
            <person name="Reynolds N.K."/>
            <person name="Benny G.L."/>
            <person name="Smith M.E."/>
            <person name="James T.Y."/>
            <person name="Grigoriev I.V."/>
        </authorList>
    </citation>
    <scope>NUCLEOTIDE SEQUENCE [LARGE SCALE GENOMIC DNA]</scope>
    <source>
        <strain evidence="4">RSA 468</strain>
    </source>
</reference>
<evidence type="ECO:0000313" key="4">
    <source>
        <dbReference type="Proteomes" id="UP000268162"/>
    </source>
</evidence>
<evidence type="ECO:0000256" key="2">
    <source>
        <dbReference type="SAM" id="SignalP"/>
    </source>
</evidence>
<dbReference type="AlphaFoldDB" id="A0A4P9ZWQ5"/>
<name>A0A4P9ZWQ5_9FUNG</name>
<keyword evidence="2" id="KW-0732">Signal</keyword>
<protein>
    <submittedName>
        <fullName evidence="3">Uncharacterized protein</fullName>
    </submittedName>
</protein>
<proteinExistence type="predicted"/>
<keyword evidence="4" id="KW-1185">Reference proteome</keyword>
<gene>
    <name evidence="3" type="ORF">BJ085DRAFT_33905</name>
</gene>